<feature type="domain" description="GP-PDE" evidence="2">
    <location>
        <begin position="66"/>
        <end position="314"/>
    </location>
</feature>
<evidence type="ECO:0000313" key="4">
    <source>
        <dbReference type="Proteomes" id="UP001596074"/>
    </source>
</evidence>
<dbReference type="PANTHER" id="PTHR46211">
    <property type="entry name" value="GLYCEROPHOSPHORYL DIESTER PHOSPHODIESTERASE"/>
    <property type="match status" value="1"/>
</dbReference>
<dbReference type="PANTHER" id="PTHR46211:SF1">
    <property type="entry name" value="GLYCEROPHOSPHODIESTER PHOSPHODIESTERASE, CYTOPLASMIC"/>
    <property type="match status" value="1"/>
</dbReference>
<protein>
    <submittedName>
        <fullName evidence="3">Glycerophosphodiester phosphodiesterase</fullName>
    </submittedName>
</protein>
<dbReference type="EMBL" id="JBHSON010000031">
    <property type="protein sequence ID" value="MFC5748347.1"/>
    <property type="molecule type" value="Genomic_DNA"/>
</dbReference>
<dbReference type="InterPro" id="IPR030395">
    <property type="entry name" value="GP_PDE_dom"/>
</dbReference>
<keyword evidence="1" id="KW-0732">Signal</keyword>
<gene>
    <name evidence="3" type="ORF">ACFPZN_22225</name>
</gene>
<feature type="signal peptide" evidence="1">
    <location>
        <begin position="1"/>
        <end position="19"/>
    </location>
</feature>
<proteinExistence type="predicted"/>
<dbReference type="Pfam" id="PF03009">
    <property type="entry name" value="GDPD"/>
    <property type="match status" value="1"/>
</dbReference>
<dbReference type="RefSeq" id="WP_378284004.1">
    <property type="nucleotide sequence ID" value="NZ_JBHSON010000031.1"/>
</dbReference>
<sequence>MFRRLGFSFAAIMAGTSLAAAAPPSATVAAGRTQRTPAPGPAMPAASSAANVALPAAQRTAARARLANIAHRGASAYAPENTLPALRAARSQRADVVEVDVQQTKDRKLILMHDTTLARTTNVESVFPRRKPYRVSSFTLKEIRRLDAGSWFGKKYKRTRVPTLSESLRAMGGSGVGMLIEIKRPGGYPGIERRVAAELRRHPSWLRRDPAERRLAVQSFDWNSMRRFHKAMPRVPIGLLGKPATSRLRGLAKFADQINPPQRGLTAAYVKRVHKLKMDVLTWTVNDKARMRRAIRLGVDGIFTNKPKVLESVRKERRSRQAAG</sequence>
<comment type="caution">
    <text evidence="3">The sequence shown here is derived from an EMBL/GenBank/DDBJ whole genome shotgun (WGS) entry which is preliminary data.</text>
</comment>
<dbReference type="Gene3D" id="3.20.20.190">
    <property type="entry name" value="Phosphatidylinositol (PI) phosphodiesterase"/>
    <property type="match status" value="1"/>
</dbReference>
<organism evidence="3 4">
    <name type="scientific">Actinomadura rugatobispora</name>
    <dbReference type="NCBI Taxonomy" id="1994"/>
    <lineage>
        <taxon>Bacteria</taxon>
        <taxon>Bacillati</taxon>
        <taxon>Actinomycetota</taxon>
        <taxon>Actinomycetes</taxon>
        <taxon>Streptosporangiales</taxon>
        <taxon>Thermomonosporaceae</taxon>
        <taxon>Actinomadura</taxon>
    </lineage>
</organism>
<dbReference type="InterPro" id="IPR017946">
    <property type="entry name" value="PLC-like_Pdiesterase_TIM-brl"/>
</dbReference>
<reference evidence="4" key="1">
    <citation type="journal article" date="2019" name="Int. J. Syst. Evol. Microbiol.">
        <title>The Global Catalogue of Microorganisms (GCM) 10K type strain sequencing project: providing services to taxonomists for standard genome sequencing and annotation.</title>
        <authorList>
            <consortium name="The Broad Institute Genomics Platform"/>
            <consortium name="The Broad Institute Genome Sequencing Center for Infectious Disease"/>
            <person name="Wu L."/>
            <person name="Ma J."/>
        </authorList>
    </citation>
    <scope>NUCLEOTIDE SEQUENCE [LARGE SCALE GENOMIC DNA]</scope>
    <source>
        <strain evidence="4">KCTC 42087</strain>
    </source>
</reference>
<keyword evidence="4" id="KW-1185">Reference proteome</keyword>
<evidence type="ECO:0000313" key="3">
    <source>
        <dbReference type="EMBL" id="MFC5748347.1"/>
    </source>
</evidence>
<dbReference type="PROSITE" id="PS51704">
    <property type="entry name" value="GP_PDE"/>
    <property type="match status" value="1"/>
</dbReference>
<feature type="chain" id="PRO_5046478564" evidence="1">
    <location>
        <begin position="20"/>
        <end position="324"/>
    </location>
</feature>
<dbReference type="Proteomes" id="UP001596074">
    <property type="component" value="Unassembled WGS sequence"/>
</dbReference>
<accession>A0ABW1A103</accession>
<evidence type="ECO:0000259" key="2">
    <source>
        <dbReference type="PROSITE" id="PS51704"/>
    </source>
</evidence>
<name>A0ABW1A103_9ACTN</name>
<evidence type="ECO:0000256" key="1">
    <source>
        <dbReference type="SAM" id="SignalP"/>
    </source>
</evidence>
<dbReference type="SUPFAM" id="SSF51695">
    <property type="entry name" value="PLC-like phosphodiesterases"/>
    <property type="match status" value="1"/>
</dbReference>